<dbReference type="SMART" id="SM00320">
    <property type="entry name" value="WD40"/>
    <property type="match status" value="1"/>
</dbReference>
<dbReference type="InterPro" id="IPR054471">
    <property type="entry name" value="GPIID_WHD"/>
</dbReference>
<organism evidence="6 7">
    <name type="scientific">Zopfia rhizophila CBS 207.26</name>
    <dbReference type="NCBI Taxonomy" id="1314779"/>
    <lineage>
        <taxon>Eukaryota</taxon>
        <taxon>Fungi</taxon>
        <taxon>Dikarya</taxon>
        <taxon>Ascomycota</taxon>
        <taxon>Pezizomycotina</taxon>
        <taxon>Dothideomycetes</taxon>
        <taxon>Dothideomycetes incertae sedis</taxon>
        <taxon>Zopfiaceae</taxon>
        <taxon>Zopfia</taxon>
    </lineage>
</organism>
<dbReference type="PANTHER" id="PTHR10039:SF14">
    <property type="entry name" value="NACHT DOMAIN-CONTAINING PROTEIN"/>
    <property type="match status" value="1"/>
</dbReference>
<dbReference type="InterPro" id="IPR036322">
    <property type="entry name" value="WD40_repeat_dom_sf"/>
</dbReference>
<feature type="repeat" description="WD" evidence="3">
    <location>
        <begin position="510"/>
        <end position="551"/>
    </location>
</feature>
<gene>
    <name evidence="6" type="ORF">K469DRAFT_2455</name>
</gene>
<feature type="domain" description="Nephrocystin 3-like N-terminal" evidence="5">
    <location>
        <begin position="2"/>
        <end position="127"/>
    </location>
</feature>
<evidence type="ECO:0000256" key="1">
    <source>
        <dbReference type="ARBA" id="ARBA00022574"/>
    </source>
</evidence>
<evidence type="ECO:0000259" key="5">
    <source>
        <dbReference type="Pfam" id="PF24883"/>
    </source>
</evidence>
<protein>
    <submittedName>
        <fullName evidence="6">Uncharacterized protein</fullName>
    </submittedName>
</protein>
<evidence type="ECO:0000256" key="2">
    <source>
        <dbReference type="ARBA" id="ARBA00022737"/>
    </source>
</evidence>
<accession>A0A6A6EUZ1</accession>
<keyword evidence="7" id="KW-1185">Reference proteome</keyword>
<evidence type="ECO:0000259" key="4">
    <source>
        <dbReference type="Pfam" id="PF22939"/>
    </source>
</evidence>
<sequence>MLLCGIINELTAKTDLLVYFFCQATDSRINSATAVLRGLLYLLIDQQPSLVSHIRKKYDHAGKALFEDANSWVVLSEIFINILQDPSLNSTYFIIDALDECVTDLLKLLDFIVHRSSSHGKWIVSSRNEAHIEQRLRLDDSGTRLSLELKENAMQVSRAVDAYIDYCLSELTQIRHNNLLRESVRENMQRKANGTFLWVSLVIRELKEALSWEVLQVLDEVPVELKDVYRRMMSRIKGLWRQRSELCRQVLSIIIAAYRPLHLQELNVLSSLPTQVQNINQSTTEIVRMCGSFLTIQNNKVYLIHQSAKDFLSEEASPGIFPRGIGDAHQSIFTRSLQVMTRKLQRDMDIPSEQVEQPDSDPLAASRYSCIYWIDHLCDWSHNSSTDYSVNLQDGGAVDNFIRKKYLYWLEALSLNKSMSKGVISMAKLEALVQGRADASTLIEVVRDARRFIMSHKWAIENSPLQAYVSALVFSPTRSLIRDLFKREEPDWITIKPAMEDKWSPCLQTLEGHSDYVRSVAFSHDSARLASASSDSTVKVWDASSGECLQTLSIGKALNTISFDITDSYLHTEIGIINISAPSSLFTLPTGSEPYNPKYQSLALSSDGIWITYDSENLVWLPSEYRPSCSAVLEKTIGIGVGTGRVWICKVHSDTS</sequence>
<dbReference type="InterPro" id="IPR019775">
    <property type="entry name" value="WD40_repeat_CS"/>
</dbReference>
<reference evidence="6" key="1">
    <citation type="journal article" date="2020" name="Stud. Mycol.">
        <title>101 Dothideomycetes genomes: a test case for predicting lifestyles and emergence of pathogens.</title>
        <authorList>
            <person name="Haridas S."/>
            <person name="Albert R."/>
            <person name="Binder M."/>
            <person name="Bloem J."/>
            <person name="Labutti K."/>
            <person name="Salamov A."/>
            <person name="Andreopoulos B."/>
            <person name="Baker S."/>
            <person name="Barry K."/>
            <person name="Bills G."/>
            <person name="Bluhm B."/>
            <person name="Cannon C."/>
            <person name="Castanera R."/>
            <person name="Culley D."/>
            <person name="Daum C."/>
            <person name="Ezra D."/>
            <person name="Gonzalez J."/>
            <person name="Henrissat B."/>
            <person name="Kuo A."/>
            <person name="Liang C."/>
            <person name="Lipzen A."/>
            <person name="Lutzoni F."/>
            <person name="Magnuson J."/>
            <person name="Mondo S."/>
            <person name="Nolan M."/>
            <person name="Ohm R."/>
            <person name="Pangilinan J."/>
            <person name="Park H.-J."/>
            <person name="Ramirez L."/>
            <person name="Alfaro M."/>
            <person name="Sun H."/>
            <person name="Tritt A."/>
            <person name="Yoshinaga Y."/>
            <person name="Zwiers L.-H."/>
            <person name="Turgeon B."/>
            <person name="Goodwin S."/>
            <person name="Spatafora J."/>
            <person name="Crous P."/>
            <person name="Grigoriev I."/>
        </authorList>
    </citation>
    <scope>NUCLEOTIDE SEQUENCE</scope>
    <source>
        <strain evidence="6">CBS 207.26</strain>
    </source>
</reference>
<dbReference type="Pfam" id="PF22939">
    <property type="entry name" value="WHD_GPIID"/>
    <property type="match status" value="1"/>
</dbReference>
<dbReference type="Proteomes" id="UP000800200">
    <property type="component" value="Unassembled WGS sequence"/>
</dbReference>
<keyword evidence="1 3" id="KW-0853">WD repeat</keyword>
<dbReference type="InterPro" id="IPR001680">
    <property type="entry name" value="WD40_rpt"/>
</dbReference>
<name>A0A6A6EUZ1_9PEZI</name>
<dbReference type="PROSITE" id="PS50294">
    <property type="entry name" value="WD_REPEATS_REGION"/>
    <property type="match status" value="1"/>
</dbReference>
<dbReference type="EMBL" id="ML994610">
    <property type="protein sequence ID" value="KAF2195025.1"/>
    <property type="molecule type" value="Genomic_DNA"/>
</dbReference>
<dbReference type="Pfam" id="PF00400">
    <property type="entry name" value="WD40"/>
    <property type="match status" value="1"/>
</dbReference>
<proteinExistence type="predicted"/>
<keyword evidence="2" id="KW-0677">Repeat</keyword>
<evidence type="ECO:0000256" key="3">
    <source>
        <dbReference type="PROSITE-ProRule" id="PRU00221"/>
    </source>
</evidence>
<dbReference type="AlphaFoldDB" id="A0A6A6EUZ1"/>
<dbReference type="SUPFAM" id="SSF50978">
    <property type="entry name" value="WD40 repeat-like"/>
    <property type="match status" value="1"/>
</dbReference>
<feature type="domain" description="GPI inositol-deacylase winged helix" evidence="4">
    <location>
        <begin position="245"/>
        <end position="315"/>
    </location>
</feature>
<dbReference type="PROSITE" id="PS00678">
    <property type="entry name" value="WD_REPEATS_1"/>
    <property type="match status" value="1"/>
</dbReference>
<dbReference type="OrthoDB" id="538223at2759"/>
<dbReference type="InterPro" id="IPR056884">
    <property type="entry name" value="NPHP3-like_N"/>
</dbReference>
<evidence type="ECO:0000313" key="7">
    <source>
        <dbReference type="Proteomes" id="UP000800200"/>
    </source>
</evidence>
<evidence type="ECO:0000313" key="6">
    <source>
        <dbReference type="EMBL" id="KAF2195025.1"/>
    </source>
</evidence>
<dbReference type="PROSITE" id="PS50082">
    <property type="entry name" value="WD_REPEATS_2"/>
    <property type="match status" value="1"/>
</dbReference>
<dbReference type="Gene3D" id="2.130.10.10">
    <property type="entry name" value="YVTN repeat-like/Quinoprotein amine dehydrogenase"/>
    <property type="match status" value="1"/>
</dbReference>
<dbReference type="Pfam" id="PF24883">
    <property type="entry name" value="NPHP3_N"/>
    <property type="match status" value="1"/>
</dbReference>
<dbReference type="PANTHER" id="PTHR10039">
    <property type="entry name" value="AMELOGENIN"/>
    <property type="match status" value="1"/>
</dbReference>
<dbReference type="InterPro" id="IPR015943">
    <property type="entry name" value="WD40/YVTN_repeat-like_dom_sf"/>
</dbReference>